<dbReference type="NCBIfam" id="TIGR02587">
    <property type="entry name" value="TIGR02587 family membrane protein"/>
    <property type="match status" value="1"/>
</dbReference>
<feature type="transmembrane region" description="Helical" evidence="1">
    <location>
        <begin position="186"/>
        <end position="209"/>
    </location>
</feature>
<keyword evidence="1" id="KW-0472">Membrane</keyword>
<organism evidence="2 3">
    <name type="scientific">Phenylobacterium terrae</name>
    <dbReference type="NCBI Taxonomy" id="2665495"/>
    <lineage>
        <taxon>Bacteria</taxon>
        <taxon>Pseudomonadati</taxon>
        <taxon>Pseudomonadota</taxon>
        <taxon>Alphaproteobacteria</taxon>
        <taxon>Caulobacterales</taxon>
        <taxon>Caulobacteraceae</taxon>
        <taxon>Phenylobacterium</taxon>
    </lineage>
</organism>
<dbReference type="Proteomes" id="UP001597237">
    <property type="component" value="Unassembled WGS sequence"/>
</dbReference>
<feature type="transmembrane region" description="Helical" evidence="1">
    <location>
        <begin position="12"/>
        <end position="32"/>
    </location>
</feature>
<dbReference type="Pfam" id="PF09622">
    <property type="entry name" value="DUF2391"/>
    <property type="match status" value="1"/>
</dbReference>
<keyword evidence="1" id="KW-0812">Transmembrane</keyword>
<accession>A0ABW4MY19</accession>
<keyword evidence="1" id="KW-1133">Transmembrane helix</keyword>
<evidence type="ECO:0000313" key="2">
    <source>
        <dbReference type="EMBL" id="MFD1782643.1"/>
    </source>
</evidence>
<dbReference type="InterPro" id="IPR024464">
    <property type="entry name" value="DUF2391"/>
</dbReference>
<evidence type="ECO:0000313" key="3">
    <source>
        <dbReference type="Proteomes" id="UP001597237"/>
    </source>
</evidence>
<name>A0ABW4MY19_9CAUL</name>
<dbReference type="RefSeq" id="WP_377282317.1">
    <property type="nucleotide sequence ID" value="NZ_JBHRSI010000006.1"/>
</dbReference>
<comment type="caution">
    <text evidence="2">The sequence shown here is derived from an EMBL/GenBank/DDBJ whole genome shotgun (WGS) entry which is preliminary data.</text>
</comment>
<feature type="transmembrane region" description="Helical" evidence="1">
    <location>
        <begin position="109"/>
        <end position="127"/>
    </location>
</feature>
<feature type="transmembrane region" description="Helical" evidence="1">
    <location>
        <begin position="152"/>
        <end position="171"/>
    </location>
</feature>
<reference evidence="3" key="1">
    <citation type="journal article" date="2019" name="Int. J. Syst. Evol. Microbiol.">
        <title>The Global Catalogue of Microorganisms (GCM) 10K type strain sequencing project: providing services to taxonomists for standard genome sequencing and annotation.</title>
        <authorList>
            <consortium name="The Broad Institute Genomics Platform"/>
            <consortium name="The Broad Institute Genome Sequencing Center for Infectious Disease"/>
            <person name="Wu L."/>
            <person name="Ma J."/>
        </authorList>
    </citation>
    <scope>NUCLEOTIDE SEQUENCE [LARGE SCALE GENOMIC DNA]</scope>
    <source>
        <strain evidence="3">DFY28</strain>
    </source>
</reference>
<proteinExistence type="predicted"/>
<feature type="transmembrane region" description="Helical" evidence="1">
    <location>
        <begin position="255"/>
        <end position="275"/>
    </location>
</feature>
<feature type="transmembrane region" description="Helical" evidence="1">
    <location>
        <begin position="221"/>
        <end position="243"/>
    </location>
</feature>
<feature type="transmembrane region" description="Helical" evidence="1">
    <location>
        <begin position="76"/>
        <end position="97"/>
    </location>
</feature>
<protein>
    <submittedName>
        <fullName evidence="2">TIGR02587 family membrane protein</fullName>
    </submittedName>
</protein>
<feature type="transmembrane region" description="Helical" evidence="1">
    <location>
        <begin position="44"/>
        <end position="64"/>
    </location>
</feature>
<keyword evidence="3" id="KW-1185">Reference proteome</keyword>
<dbReference type="InterPro" id="IPR013416">
    <property type="entry name" value="CHP02587_IM"/>
</dbReference>
<sequence length="276" mass="29139">MVASISNETYAIGLARAFGGAVLFAFPLLMTMEMWDLASSIQPVRLALFLAVSLPFLLGLSYYSGFRETFGWLDDALDALASLAVGFIAAFVLLVLFGVVTPDDSLYEAAAKTALQGVPAAIGALLARRQLRGGEKGGPDDPEEEIERREGYLSQLFLMLAGALFVAFNVAPTEEVSLIAFQSSSWLTLALLGVSIVALHAIVYTVGFAGQEAHENPLQAALHYTVPGYAIALAASLYVLWTFGRTDGVPPGDVLRLGVVLAFPGALGAAAARLLV</sequence>
<gene>
    <name evidence="2" type="ORF">ACFSC0_04490</name>
</gene>
<evidence type="ECO:0000256" key="1">
    <source>
        <dbReference type="SAM" id="Phobius"/>
    </source>
</evidence>
<dbReference type="EMBL" id="JBHUEY010000001">
    <property type="protein sequence ID" value="MFD1782643.1"/>
    <property type="molecule type" value="Genomic_DNA"/>
</dbReference>